<reference evidence="3" key="1">
    <citation type="submission" date="2025-08" db="UniProtKB">
        <authorList>
            <consortium name="RefSeq"/>
        </authorList>
    </citation>
    <scope>IDENTIFICATION</scope>
</reference>
<feature type="compositionally biased region" description="Polar residues" evidence="1">
    <location>
        <begin position="138"/>
        <end position="148"/>
    </location>
</feature>
<dbReference type="RefSeq" id="XP_014667598.1">
    <property type="nucleotide sequence ID" value="XM_014812112.1"/>
</dbReference>
<evidence type="ECO:0000313" key="3">
    <source>
        <dbReference type="RefSeq" id="XP_014667598.1"/>
    </source>
</evidence>
<gene>
    <name evidence="3" type="primary">LOC106809139</name>
</gene>
<protein>
    <submittedName>
        <fullName evidence="3">G patch domain-containing protein 2-like</fullName>
    </submittedName>
</protein>
<accession>A0ABM1E5X7</accession>
<feature type="region of interest" description="Disordered" evidence="1">
    <location>
        <begin position="101"/>
        <end position="174"/>
    </location>
</feature>
<evidence type="ECO:0000256" key="1">
    <source>
        <dbReference type="SAM" id="MobiDB-lite"/>
    </source>
</evidence>
<evidence type="ECO:0000313" key="2">
    <source>
        <dbReference type="Proteomes" id="UP000695022"/>
    </source>
</evidence>
<keyword evidence="2" id="KW-1185">Reference proteome</keyword>
<sequence length="174" mass="19680">MCKSSQQNFKCRLNRLNGLASREMRSGRRRLRDRRSLHTLPMWAATSDRICQVLMDPTQAEVRVRPGNKMERKYVAQYPTVYSLEATAECAMKKSGILIKSRHAGNQTDMKRLKRTPPSSPCAEESSNHAEASIVPEQDSSLEQSTESHCLHPTGARPRRRGSHDTPHAPTKDL</sequence>
<organism evidence="2 3">
    <name type="scientific">Priapulus caudatus</name>
    <name type="common">Priapulid worm</name>
    <dbReference type="NCBI Taxonomy" id="37621"/>
    <lineage>
        <taxon>Eukaryota</taxon>
        <taxon>Metazoa</taxon>
        <taxon>Ecdysozoa</taxon>
        <taxon>Scalidophora</taxon>
        <taxon>Priapulida</taxon>
        <taxon>Priapulimorpha</taxon>
        <taxon>Priapulimorphida</taxon>
        <taxon>Priapulidae</taxon>
        <taxon>Priapulus</taxon>
    </lineage>
</organism>
<proteinExistence type="predicted"/>
<dbReference type="GeneID" id="106809139"/>
<feature type="compositionally biased region" description="Basic and acidic residues" evidence="1">
    <location>
        <begin position="163"/>
        <end position="174"/>
    </location>
</feature>
<dbReference type="Proteomes" id="UP000695022">
    <property type="component" value="Unplaced"/>
</dbReference>
<name>A0ABM1E5X7_PRICU</name>